<evidence type="ECO:0000313" key="2">
    <source>
        <dbReference type="Proteomes" id="UP000193411"/>
    </source>
</evidence>
<gene>
    <name evidence="1" type="ORF">BCR44DRAFT_177989</name>
</gene>
<dbReference type="AlphaFoldDB" id="A0A1Y2H7F1"/>
<keyword evidence="2" id="KW-1185">Reference proteome</keyword>
<name>A0A1Y2H7F1_9FUNG</name>
<reference evidence="1 2" key="1">
    <citation type="submission" date="2016-07" db="EMBL/GenBank/DDBJ databases">
        <title>Pervasive Adenine N6-methylation of Active Genes in Fungi.</title>
        <authorList>
            <consortium name="DOE Joint Genome Institute"/>
            <person name="Mondo S.J."/>
            <person name="Dannebaum R.O."/>
            <person name="Kuo R.C."/>
            <person name="Labutti K."/>
            <person name="Haridas S."/>
            <person name="Kuo A."/>
            <person name="Salamov A."/>
            <person name="Ahrendt S.R."/>
            <person name="Lipzen A."/>
            <person name="Sullivan W."/>
            <person name="Andreopoulos W.B."/>
            <person name="Clum A."/>
            <person name="Lindquist E."/>
            <person name="Daum C."/>
            <person name="Ramamoorthy G.K."/>
            <person name="Gryganskyi A."/>
            <person name="Culley D."/>
            <person name="Magnuson J.K."/>
            <person name="James T.Y."/>
            <person name="O'Malley M.A."/>
            <person name="Stajich J.E."/>
            <person name="Spatafora J.W."/>
            <person name="Visel A."/>
            <person name="Grigoriev I.V."/>
        </authorList>
    </citation>
    <scope>NUCLEOTIDE SEQUENCE [LARGE SCALE GENOMIC DNA]</scope>
    <source>
        <strain evidence="1 2">PL171</strain>
    </source>
</reference>
<dbReference type="Proteomes" id="UP000193411">
    <property type="component" value="Unassembled WGS sequence"/>
</dbReference>
<proteinExistence type="predicted"/>
<protein>
    <submittedName>
        <fullName evidence="1">Uncharacterized protein</fullName>
    </submittedName>
</protein>
<dbReference type="EMBL" id="MCFL01000084">
    <property type="protein sequence ID" value="ORZ30479.1"/>
    <property type="molecule type" value="Genomic_DNA"/>
</dbReference>
<sequence length="167" mass="18500">MVLSVMSHVWSKTNAAFLPYLHLTHSPRRDLSSKGLSLSFPPAIMLFPCTLALTINQSISMNESFTAPTWTRYASLTFAASLPCPLHLHATQLVHFAVGRCHRPTVHYLEADRGSLISGRGHFWMRRMLRPEGRICALKALAQLGSVSAGCSYEIHTGSFTDPQHVV</sequence>
<accession>A0A1Y2H7F1</accession>
<comment type="caution">
    <text evidence="1">The sequence shown here is derived from an EMBL/GenBank/DDBJ whole genome shotgun (WGS) entry which is preliminary data.</text>
</comment>
<evidence type="ECO:0000313" key="1">
    <source>
        <dbReference type="EMBL" id="ORZ30479.1"/>
    </source>
</evidence>
<organism evidence="1 2">
    <name type="scientific">Catenaria anguillulae PL171</name>
    <dbReference type="NCBI Taxonomy" id="765915"/>
    <lineage>
        <taxon>Eukaryota</taxon>
        <taxon>Fungi</taxon>
        <taxon>Fungi incertae sedis</taxon>
        <taxon>Blastocladiomycota</taxon>
        <taxon>Blastocladiomycetes</taxon>
        <taxon>Blastocladiales</taxon>
        <taxon>Catenariaceae</taxon>
        <taxon>Catenaria</taxon>
    </lineage>
</organism>